<comment type="catalytic activity">
    <reaction evidence="14 15">
        <text>chorismate + L-glutamine = anthranilate + pyruvate + L-glutamate + H(+)</text>
        <dbReference type="Rhea" id="RHEA:21732"/>
        <dbReference type="ChEBI" id="CHEBI:15361"/>
        <dbReference type="ChEBI" id="CHEBI:15378"/>
        <dbReference type="ChEBI" id="CHEBI:16567"/>
        <dbReference type="ChEBI" id="CHEBI:29748"/>
        <dbReference type="ChEBI" id="CHEBI:29985"/>
        <dbReference type="ChEBI" id="CHEBI:58359"/>
        <dbReference type="EC" id="4.1.3.27"/>
    </reaction>
</comment>
<evidence type="ECO:0000256" key="9">
    <source>
        <dbReference type="ARBA" id="ARBA00022822"/>
    </source>
</evidence>
<dbReference type="Pfam" id="PF00425">
    <property type="entry name" value="Chorismate_bind"/>
    <property type="match status" value="1"/>
</dbReference>
<dbReference type="EMBL" id="CP027792">
    <property type="protein sequence ID" value="AVP56488.1"/>
    <property type="molecule type" value="Genomic_DNA"/>
</dbReference>
<organism evidence="18 19">
    <name type="scientific">Pulveribacter suum</name>
    <dbReference type="NCBI Taxonomy" id="2116657"/>
    <lineage>
        <taxon>Bacteria</taxon>
        <taxon>Pseudomonadati</taxon>
        <taxon>Pseudomonadota</taxon>
        <taxon>Betaproteobacteria</taxon>
        <taxon>Burkholderiales</taxon>
        <taxon>Comamonadaceae</taxon>
        <taxon>Pulveribacter</taxon>
    </lineage>
</organism>
<dbReference type="GO" id="GO:0000162">
    <property type="term" value="P:L-tryptophan biosynthetic process"/>
    <property type="evidence" value="ECO:0007669"/>
    <property type="project" value="UniProtKB-UniPathway"/>
</dbReference>
<evidence type="ECO:0000256" key="5">
    <source>
        <dbReference type="ARBA" id="ARBA00012266"/>
    </source>
</evidence>
<keyword evidence="9 15" id="KW-0822">Tryptophan biosynthesis</keyword>
<dbReference type="UniPathway" id="UPA00035">
    <property type="reaction ID" value="UER00040"/>
</dbReference>
<evidence type="ECO:0000313" key="19">
    <source>
        <dbReference type="Proteomes" id="UP000241829"/>
    </source>
</evidence>
<evidence type="ECO:0000256" key="10">
    <source>
        <dbReference type="ARBA" id="ARBA00022842"/>
    </source>
</evidence>
<keyword evidence="10 15" id="KW-0460">Magnesium</keyword>
<evidence type="ECO:0000256" key="1">
    <source>
        <dbReference type="ARBA" id="ARBA00001946"/>
    </source>
</evidence>
<evidence type="ECO:0000313" key="18">
    <source>
        <dbReference type="EMBL" id="AVP56488.1"/>
    </source>
</evidence>
<feature type="domain" description="Anthranilate synthase component I N-terminal" evidence="17">
    <location>
        <begin position="27"/>
        <end position="177"/>
    </location>
</feature>
<evidence type="ECO:0000256" key="11">
    <source>
        <dbReference type="ARBA" id="ARBA00023141"/>
    </source>
</evidence>
<evidence type="ECO:0000259" key="16">
    <source>
        <dbReference type="Pfam" id="PF00425"/>
    </source>
</evidence>
<comment type="cofactor">
    <cofactor evidence="1 15">
        <name>Mg(2+)</name>
        <dbReference type="ChEBI" id="CHEBI:18420"/>
    </cofactor>
</comment>
<dbReference type="NCBIfam" id="TIGR00564">
    <property type="entry name" value="trpE_most"/>
    <property type="match status" value="1"/>
</dbReference>
<sequence length="499" mass="54879">MITELEFKSLAHQGYNRIPLIAEAFADLETPLSLYLKLAHAKGDGSNSFLLESVVGGERFGRYSFIGLPARTLLRASGFGDQARTEVVTDGQVTEKHAGNPLDFVSEYQQRFKVALRPGLPRFCGGLAGYFGYDAVRYIEKKLQASCPPDTLGCPDILLLQCEELAVIDNLSGKLYLIVYADPGQPEAFARGKKRLRELKDQLKYSVSAPQVRASESHPVQRSFAKQDYLAAVLRAKELIAAGDFMQVQVGQRMHKRYTESPLSLYRALRSLNPSPYMYYYHFGDFQVVGASPEILVRQEAVEGGQKVTIRPLAGTRARGATPEQDRAIEQELVADPKERAEHVMLIDLARNDIGRIAKTGTVKVTEAFAVERYSHVMHIVSNVEGILQDGMSSMDVLRATFPAGTLTGAPKVHAMELIDQLEPVKRGLYGGACGYLSFAGDMDVAIAIRTAIVKDGTLYVQAAAGVVADSVPELEWKETEHKARALLRAAELVEEGLE</sequence>
<dbReference type="KEGG" id="melm:C7H73_01560"/>
<proteinExistence type="inferred from homology"/>
<evidence type="ECO:0000256" key="12">
    <source>
        <dbReference type="ARBA" id="ARBA00023239"/>
    </source>
</evidence>
<dbReference type="Pfam" id="PF04715">
    <property type="entry name" value="Anth_synt_I_N"/>
    <property type="match status" value="1"/>
</dbReference>
<keyword evidence="12 15" id="KW-0456">Lyase</keyword>
<keyword evidence="7 15" id="KW-0028">Amino-acid biosynthesis</keyword>
<dbReference type="PRINTS" id="PR00095">
    <property type="entry name" value="ANTSNTHASEI"/>
</dbReference>
<keyword evidence="19" id="KW-1185">Reference proteome</keyword>
<dbReference type="InterPro" id="IPR006805">
    <property type="entry name" value="Anth_synth_I_N"/>
</dbReference>
<evidence type="ECO:0000256" key="3">
    <source>
        <dbReference type="ARBA" id="ARBA00009562"/>
    </source>
</evidence>
<evidence type="ECO:0000256" key="13">
    <source>
        <dbReference type="ARBA" id="ARBA00025634"/>
    </source>
</evidence>
<evidence type="ECO:0000256" key="7">
    <source>
        <dbReference type="ARBA" id="ARBA00022605"/>
    </source>
</evidence>
<comment type="pathway">
    <text evidence="2 15">Amino-acid biosynthesis; L-tryptophan biosynthesis; L-tryptophan from chorismate: step 1/5.</text>
</comment>
<evidence type="ECO:0000256" key="6">
    <source>
        <dbReference type="ARBA" id="ARBA00020653"/>
    </source>
</evidence>
<keyword evidence="8 15" id="KW-0479">Metal-binding</keyword>
<dbReference type="EC" id="4.1.3.27" evidence="5 15"/>
<evidence type="ECO:0000256" key="4">
    <source>
        <dbReference type="ARBA" id="ARBA00011575"/>
    </source>
</evidence>
<dbReference type="AlphaFoldDB" id="A0A2P1NHH4"/>
<dbReference type="Gene3D" id="3.60.120.10">
    <property type="entry name" value="Anthranilate synthase"/>
    <property type="match status" value="1"/>
</dbReference>
<dbReference type="GO" id="GO:0046872">
    <property type="term" value="F:metal ion binding"/>
    <property type="evidence" value="ECO:0007669"/>
    <property type="project" value="UniProtKB-KW"/>
</dbReference>
<protein>
    <recommendedName>
        <fullName evidence="6 15">Anthranilate synthase component 1</fullName>
        <ecNumber evidence="5 15">4.1.3.27</ecNumber>
    </recommendedName>
</protein>
<comment type="subunit">
    <text evidence="4 15">Heterotetramer consisting of two non-identical subunits: a beta subunit (TrpG) and a large alpha subunit (TrpE).</text>
</comment>
<dbReference type="SUPFAM" id="SSF56322">
    <property type="entry name" value="ADC synthase"/>
    <property type="match status" value="1"/>
</dbReference>
<dbReference type="InterPro" id="IPR019999">
    <property type="entry name" value="Anth_synth_I-like"/>
</dbReference>
<dbReference type="PANTHER" id="PTHR11236:SF48">
    <property type="entry name" value="ISOCHORISMATE SYNTHASE MENF"/>
    <property type="match status" value="1"/>
</dbReference>
<name>A0A2P1NHH4_9BURK</name>
<comment type="similarity">
    <text evidence="3 15">Belongs to the anthranilate synthase component I family.</text>
</comment>
<evidence type="ECO:0000256" key="14">
    <source>
        <dbReference type="ARBA" id="ARBA00047683"/>
    </source>
</evidence>
<gene>
    <name evidence="15" type="primary">trpE</name>
    <name evidence="18" type="ORF">C7H73_01560</name>
</gene>
<comment type="function">
    <text evidence="13 15">Part of a heterotetrameric complex that catalyzes the two-step biosynthesis of anthranilate, an intermediate in the biosynthesis of L-tryptophan. In the first step, the glutamine-binding beta subunit (TrpG) of anthranilate synthase (AS) provides the glutamine amidotransferase activity which generates ammonia as a substrate that, along with chorismate, is used in the second step, catalyzed by the large alpha subunit of AS (TrpE) to produce anthranilate. In the absence of TrpG, TrpE can synthesize anthranilate directly from chorismate and high concentrations of ammonia.</text>
</comment>
<dbReference type="InterPro" id="IPR015890">
    <property type="entry name" value="Chorismate_C"/>
</dbReference>
<dbReference type="PANTHER" id="PTHR11236">
    <property type="entry name" value="AMINOBENZOATE/ANTHRANILATE SYNTHASE"/>
    <property type="match status" value="1"/>
</dbReference>
<accession>A0A2P1NHH4</accession>
<dbReference type="InterPro" id="IPR005801">
    <property type="entry name" value="ADC_synthase"/>
</dbReference>
<feature type="domain" description="Chorismate-utilising enzyme C-terminal" evidence="16">
    <location>
        <begin position="226"/>
        <end position="483"/>
    </location>
</feature>
<dbReference type="RefSeq" id="WP_106845049.1">
    <property type="nucleotide sequence ID" value="NZ_CP027792.1"/>
</dbReference>
<evidence type="ECO:0000259" key="17">
    <source>
        <dbReference type="Pfam" id="PF04715"/>
    </source>
</evidence>
<evidence type="ECO:0000256" key="15">
    <source>
        <dbReference type="RuleBase" id="RU364045"/>
    </source>
</evidence>
<keyword evidence="11 15" id="KW-0057">Aromatic amino acid biosynthesis</keyword>
<dbReference type="OrthoDB" id="9803598at2"/>
<dbReference type="InterPro" id="IPR005256">
    <property type="entry name" value="Anth_synth_I_PabB"/>
</dbReference>
<evidence type="ECO:0000256" key="2">
    <source>
        <dbReference type="ARBA" id="ARBA00004873"/>
    </source>
</evidence>
<evidence type="ECO:0000256" key="8">
    <source>
        <dbReference type="ARBA" id="ARBA00022723"/>
    </source>
</evidence>
<dbReference type="Proteomes" id="UP000241829">
    <property type="component" value="Chromosome"/>
</dbReference>
<dbReference type="GO" id="GO:0004049">
    <property type="term" value="F:anthranilate synthase activity"/>
    <property type="evidence" value="ECO:0007669"/>
    <property type="project" value="UniProtKB-EC"/>
</dbReference>
<reference evidence="19" key="1">
    <citation type="submission" date="2018-03" db="EMBL/GenBank/DDBJ databases">
        <title>Genome sequencing of Melaminivora sp. strain SC2-7.</title>
        <authorList>
            <person name="Kim S.-J."/>
            <person name="Heo J."/>
            <person name="Ahn J.-H."/>
            <person name="Kwon S.-W."/>
        </authorList>
    </citation>
    <scope>NUCLEOTIDE SEQUENCE [LARGE SCALE GENOMIC DNA]</scope>
    <source>
        <strain evidence="19">SC2-7</strain>
    </source>
</reference>